<sequence length="714" mass="78880">MIRLTPSLITIGLGDIKDYDRRAKRQAKLKPVDIPQTTPHSQIILPIRSISPRTRVHGPSASAIPSTDGSHLANQTNQKPDEGYKFPRLESPLPLECVLQIPAHAQGSDIFDWTNPSPRSSDGTITNNHPVDHSSVLIASDSLHNATNRETFEEWLDARRGKIMDEMQEAQSSQDSAELEVGEESFENLGTRRLSSPSKDNFDYGGFVESPSQHESDQSRGSSPFEPEDSSTTPHLQPPVAQRLQARTRLPRSPLFLAQNASSSPERRSTTSLTPRVVSRISTHNTPGFMFAQPARRPGPSPHPHSTSQPRTLRHQANSFSFDDSERSSVAYEQERALSSSTTDSRPRPSESLNLRQELRGSSLQSSRIPSFASSIRSQEHPSSDREVSAQSKGTEDEPNSDRPIRVEDIDPHSLVLISEQSVVSTTSSFNASQELRLPPPFSTVSRSVSRAESLPSFSPGGNQSGPSPASIVRSFQGSPSVSPSRDISISSSIISQLIREHDERQASSPPSGGRRRLNPIIRAAARLFSSPISRSSLHNSPPPSPSPSPRRRTRPQPSPRRGSDTGPRTYTPPREYSVYNDSLPAASQPQTPAHLPEARHQSRYHPSYTAPTTRSMARLRSQIPEHVVGTLGRPSDPFDRDSAQRWMHESDARWIRQRSGSPAGMSDDGFQGLYGGRENGDDEQSWIDGVRARNAEMRTWQTRSTDGRLEDEE</sequence>
<feature type="compositionally biased region" description="Polar residues" evidence="1">
    <location>
        <begin position="114"/>
        <end position="129"/>
    </location>
</feature>
<dbReference type="AlphaFoldDB" id="A0A1D9QKT1"/>
<gene>
    <name evidence="2" type="ORF">sscle_15g103350</name>
</gene>
<feature type="compositionally biased region" description="Basic and acidic residues" evidence="1">
    <location>
        <begin position="378"/>
        <end position="408"/>
    </location>
</feature>
<feature type="compositionally biased region" description="Polar residues" evidence="1">
    <location>
        <begin position="259"/>
        <end position="286"/>
    </location>
</feature>
<feature type="region of interest" description="Disordered" evidence="1">
    <location>
        <begin position="656"/>
        <end position="714"/>
    </location>
</feature>
<feature type="compositionally biased region" description="Polar residues" evidence="1">
    <location>
        <begin position="63"/>
        <end position="78"/>
    </location>
</feature>
<feature type="region of interest" description="Disordered" evidence="1">
    <location>
        <begin position="166"/>
        <end position="241"/>
    </location>
</feature>
<accession>A0A1D9QKT1</accession>
<dbReference type="EMBL" id="CP017828">
    <property type="protein sequence ID" value="APA15565.1"/>
    <property type="molecule type" value="Genomic_DNA"/>
</dbReference>
<evidence type="ECO:0000313" key="3">
    <source>
        <dbReference type="Proteomes" id="UP000177798"/>
    </source>
</evidence>
<dbReference type="VEuPathDB" id="FungiDB:sscle_15g103350"/>
<dbReference type="OrthoDB" id="3437607at2759"/>
<dbReference type="Proteomes" id="UP000177798">
    <property type="component" value="Chromosome 15"/>
</dbReference>
<proteinExistence type="predicted"/>
<feature type="region of interest" description="Disordered" evidence="1">
    <location>
        <begin position="531"/>
        <end position="611"/>
    </location>
</feature>
<protein>
    <submittedName>
        <fullName evidence="2">Uncharacterized protein</fullName>
    </submittedName>
</protein>
<feature type="compositionally biased region" description="Low complexity" evidence="1">
    <location>
        <begin position="479"/>
        <end position="488"/>
    </location>
</feature>
<feature type="compositionally biased region" description="Acidic residues" evidence="1">
    <location>
        <begin position="177"/>
        <end position="186"/>
    </location>
</feature>
<feature type="compositionally biased region" description="Polar residues" evidence="1">
    <location>
        <begin position="443"/>
        <end position="478"/>
    </location>
</feature>
<feature type="compositionally biased region" description="Polar residues" evidence="1">
    <location>
        <begin position="360"/>
        <end position="377"/>
    </location>
</feature>
<feature type="compositionally biased region" description="Polar residues" evidence="1">
    <location>
        <begin position="304"/>
        <end position="322"/>
    </location>
</feature>
<feature type="region of interest" description="Disordered" evidence="1">
    <location>
        <begin position="109"/>
        <end position="131"/>
    </location>
</feature>
<feature type="region of interest" description="Disordered" evidence="1">
    <location>
        <begin position="429"/>
        <end position="488"/>
    </location>
</feature>
<feature type="region of interest" description="Disordered" evidence="1">
    <location>
        <begin position="32"/>
        <end position="84"/>
    </location>
</feature>
<evidence type="ECO:0000256" key="1">
    <source>
        <dbReference type="SAM" id="MobiDB-lite"/>
    </source>
</evidence>
<evidence type="ECO:0000313" key="2">
    <source>
        <dbReference type="EMBL" id="APA15565.1"/>
    </source>
</evidence>
<feature type="region of interest" description="Disordered" evidence="1">
    <location>
        <begin position="256"/>
        <end position="408"/>
    </location>
</feature>
<name>A0A1D9QKT1_SCLS1</name>
<reference evidence="3" key="1">
    <citation type="journal article" date="2017" name="Genome Biol. Evol.">
        <title>The complete genome sequence of the phytopathogenic fungus Sclerotinia sclerotiorum reveals insights into the genome architecture of broad host range pathogens.</title>
        <authorList>
            <person name="Derbyshire M."/>
            <person name="Denton-Giles M."/>
            <person name="Hegedus D."/>
            <person name="Seifbarghy S."/>
            <person name="Rollins J."/>
            <person name="van Kan J."/>
            <person name="Seidl M.F."/>
            <person name="Faino L."/>
            <person name="Mbengue M."/>
            <person name="Navaud O."/>
            <person name="Raffaele S."/>
            <person name="Hammond-Kosack K."/>
            <person name="Heard S."/>
            <person name="Oliver R."/>
        </authorList>
    </citation>
    <scope>NUCLEOTIDE SEQUENCE [LARGE SCALE GENOMIC DNA]</scope>
    <source>
        <strain evidence="3">ATCC 18683 / 1980 / Ss-1</strain>
    </source>
</reference>
<organism evidence="2 3">
    <name type="scientific">Sclerotinia sclerotiorum (strain ATCC 18683 / 1980 / Ss-1)</name>
    <name type="common">White mold</name>
    <name type="synonym">Whetzelinia sclerotiorum</name>
    <dbReference type="NCBI Taxonomy" id="665079"/>
    <lineage>
        <taxon>Eukaryota</taxon>
        <taxon>Fungi</taxon>
        <taxon>Dikarya</taxon>
        <taxon>Ascomycota</taxon>
        <taxon>Pezizomycotina</taxon>
        <taxon>Leotiomycetes</taxon>
        <taxon>Helotiales</taxon>
        <taxon>Sclerotiniaceae</taxon>
        <taxon>Sclerotinia</taxon>
    </lineage>
</organism>